<dbReference type="Proteomes" id="UP000245489">
    <property type="component" value="Unassembled WGS sequence"/>
</dbReference>
<protein>
    <submittedName>
        <fullName evidence="1">Uncharacterized protein</fullName>
    </submittedName>
</protein>
<evidence type="ECO:0000313" key="2">
    <source>
        <dbReference type="Proteomes" id="UP000245489"/>
    </source>
</evidence>
<name>A0A316DEU1_9BACT</name>
<keyword evidence="2" id="KW-1185">Reference proteome</keyword>
<dbReference type="AlphaFoldDB" id="A0A316DEU1"/>
<sequence length="43" mass="5160">MKKRSLTYCNYKKRGLKKITQIINSQQLNVLDGFQRHMMAQMD</sequence>
<evidence type="ECO:0000313" key="1">
    <source>
        <dbReference type="EMBL" id="PWK16767.1"/>
    </source>
</evidence>
<dbReference type="EMBL" id="QGGO01000044">
    <property type="protein sequence ID" value="PWK16767.1"/>
    <property type="molecule type" value="Genomic_DNA"/>
</dbReference>
<accession>A0A316DEU1</accession>
<organism evidence="1 2">
    <name type="scientific">Arcicella aurantiaca</name>
    <dbReference type="NCBI Taxonomy" id="591202"/>
    <lineage>
        <taxon>Bacteria</taxon>
        <taxon>Pseudomonadati</taxon>
        <taxon>Bacteroidota</taxon>
        <taxon>Cytophagia</taxon>
        <taxon>Cytophagales</taxon>
        <taxon>Flectobacillaceae</taxon>
        <taxon>Arcicella</taxon>
    </lineage>
</organism>
<proteinExistence type="predicted"/>
<gene>
    <name evidence="1" type="ORF">LV89_04725</name>
</gene>
<comment type="caution">
    <text evidence="1">The sequence shown here is derived from an EMBL/GenBank/DDBJ whole genome shotgun (WGS) entry which is preliminary data.</text>
</comment>
<reference evidence="1 2" key="1">
    <citation type="submission" date="2018-05" db="EMBL/GenBank/DDBJ databases">
        <title>Genomic Encyclopedia of Archaeal and Bacterial Type Strains, Phase II (KMG-II): from individual species to whole genera.</title>
        <authorList>
            <person name="Goeker M."/>
        </authorList>
    </citation>
    <scope>NUCLEOTIDE SEQUENCE [LARGE SCALE GENOMIC DNA]</scope>
    <source>
        <strain evidence="1 2">DSM 22214</strain>
    </source>
</reference>